<reference evidence="5" key="1">
    <citation type="submission" date="2023-07" db="EMBL/GenBank/DDBJ databases">
        <title>Novel species in the genus Lipingzhangella isolated from Sambhar Salt Lake.</title>
        <authorList>
            <person name="Jiya N."/>
            <person name="Kajale S."/>
            <person name="Sharma A."/>
        </authorList>
    </citation>
    <scope>NUCLEOTIDE SEQUENCE [LARGE SCALE GENOMIC DNA]</scope>
    <source>
        <strain evidence="5">LS1_29</strain>
    </source>
</reference>
<feature type="domain" description="4'-phosphopantetheinyl transferase" evidence="2">
    <location>
        <begin position="102"/>
        <end position="182"/>
    </location>
</feature>
<dbReference type="InterPro" id="IPR003542">
    <property type="entry name" value="Enbac_synth_compD-like"/>
</dbReference>
<dbReference type="PANTHER" id="PTHR38096:SF1">
    <property type="entry name" value="ENTEROBACTIN SYNTHASE COMPONENT D"/>
    <property type="match status" value="1"/>
</dbReference>
<dbReference type="EMBL" id="JAVLVT010000011">
    <property type="protein sequence ID" value="MDS1272457.1"/>
    <property type="molecule type" value="Genomic_DNA"/>
</dbReference>
<comment type="caution">
    <text evidence="4">The sequence shown here is derived from an EMBL/GenBank/DDBJ whole genome shotgun (WGS) entry which is preliminary data.</text>
</comment>
<dbReference type="PANTHER" id="PTHR38096">
    <property type="entry name" value="ENTEROBACTIN SYNTHASE COMPONENT D"/>
    <property type="match status" value="1"/>
</dbReference>
<evidence type="ECO:0000313" key="4">
    <source>
        <dbReference type="EMBL" id="MDS1272457.1"/>
    </source>
</evidence>
<protein>
    <submittedName>
        <fullName evidence="4">4'-phosphopantetheinyl transferase superfamily protein</fullName>
    </submittedName>
</protein>
<keyword evidence="5" id="KW-1185">Reference proteome</keyword>
<dbReference type="Proteomes" id="UP001250214">
    <property type="component" value="Unassembled WGS sequence"/>
</dbReference>
<dbReference type="GO" id="GO:0016740">
    <property type="term" value="F:transferase activity"/>
    <property type="evidence" value="ECO:0007669"/>
    <property type="project" value="UniProtKB-KW"/>
</dbReference>
<dbReference type="RefSeq" id="WP_310914041.1">
    <property type="nucleotide sequence ID" value="NZ_JAVLVT010000011.1"/>
</dbReference>
<dbReference type="SUPFAM" id="SSF56214">
    <property type="entry name" value="4'-phosphopantetheinyl transferase"/>
    <property type="match status" value="1"/>
</dbReference>
<dbReference type="PRINTS" id="PR01399">
    <property type="entry name" value="ENTSNTHTASED"/>
</dbReference>
<gene>
    <name evidence="4" type="ORF">RIF23_19395</name>
</gene>
<evidence type="ECO:0000313" key="5">
    <source>
        <dbReference type="Proteomes" id="UP001250214"/>
    </source>
</evidence>
<evidence type="ECO:0000259" key="2">
    <source>
        <dbReference type="Pfam" id="PF01648"/>
    </source>
</evidence>
<dbReference type="InterPro" id="IPR037143">
    <property type="entry name" value="4-PPantetheinyl_Trfase_dom_sf"/>
</dbReference>
<sequence length="233" mass="24616">MIEQLVPRAAVGAEAVDDGDSAGLFPEELPFVAGRSPRRHRQFATVRDCARRALETLGVPPGPILPGHCGAPRWPAGIVGSMTHCAGYCGAVVGRTTDLAMVGLDAEPAAALPKGVLSMVASPGEQEHQNALHETQPFPYWDRLLFSAKEAAYKAWFPRSRRWSALRDVAVCLHPSGIFTASVPRVVGDTGAAADHMLLAGRWLVSGDLLCTLATEATEDTVVDEALAGVLSG</sequence>
<name>A0ABU2HAX1_9ACTN</name>
<dbReference type="Pfam" id="PF01648">
    <property type="entry name" value="ACPS"/>
    <property type="match status" value="1"/>
</dbReference>
<keyword evidence="1 4" id="KW-0808">Transferase</keyword>
<organism evidence="4 5">
    <name type="scientific">Lipingzhangella rawalii</name>
    <dbReference type="NCBI Taxonomy" id="2055835"/>
    <lineage>
        <taxon>Bacteria</taxon>
        <taxon>Bacillati</taxon>
        <taxon>Actinomycetota</taxon>
        <taxon>Actinomycetes</taxon>
        <taxon>Streptosporangiales</taxon>
        <taxon>Nocardiopsidaceae</taxon>
        <taxon>Lipingzhangella</taxon>
    </lineage>
</organism>
<evidence type="ECO:0000256" key="1">
    <source>
        <dbReference type="ARBA" id="ARBA00022679"/>
    </source>
</evidence>
<proteinExistence type="predicted"/>
<dbReference type="Pfam" id="PF17837">
    <property type="entry name" value="4PPT_N"/>
    <property type="match status" value="1"/>
</dbReference>
<accession>A0ABU2HAX1</accession>
<dbReference type="InterPro" id="IPR008278">
    <property type="entry name" value="4-PPantetheinyl_Trfase_dom"/>
</dbReference>
<feature type="domain" description="4'-phosphopantetheinyl transferase N-terminal" evidence="3">
    <location>
        <begin position="31"/>
        <end position="93"/>
    </location>
</feature>
<evidence type="ECO:0000259" key="3">
    <source>
        <dbReference type="Pfam" id="PF17837"/>
    </source>
</evidence>
<dbReference type="InterPro" id="IPR041354">
    <property type="entry name" value="4PPT_N"/>
</dbReference>